<dbReference type="Proteomes" id="UP000243606">
    <property type="component" value="Unassembled WGS sequence"/>
</dbReference>
<gene>
    <name evidence="1" type="ORF">SAMN05216206_3893</name>
</gene>
<dbReference type="STRING" id="425504.SAMN05216206_3893"/>
<dbReference type="EMBL" id="FOQL01000008">
    <property type="protein sequence ID" value="SFJ30984.1"/>
    <property type="molecule type" value="Genomic_DNA"/>
</dbReference>
<evidence type="ECO:0008006" key="3">
    <source>
        <dbReference type="Google" id="ProtNLM"/>
    </source>
</evidence>
<organism evidence="1 2">
    <name type="scientific">Pseudomonas guineae</name>
    <dbReference type="NCBI Taxonomy" id="425504"/>
    <lineage>
        <taxon>Bacteria</taxon>
        <taxon>Pseudomonadati</taxon>
        <taxon>Pseudomonadota</taxon>
        <taxon>Gammaproteobacteria</taxon>
        <taxon>Pseudomonadales</taxon>
        <taxon>Pseudomonadaceae</taxon>
        <taxon>Pseudomonas</taxon>
    </lineage>
</organism>
<dbReference type="OrthoDB" id="6192874at2"/>
<evidence type="ECO:0000313" key="1">
    <source>
        <dbReference type="EMBL" id="SFJ30984.1"/>
    </source>
</evidence>
<dbReference type="Pfam" id="PF11769">
    <property type="entry name" value="DUF3313"/>
    <property type="match status" value="1"/>
</dbReference>
<sequence>MKTTKLMVGGLLTVVVALGGCTTKTANQSQYSGFLSSYEGLSSTKTSGSSTVLRWVDPSFDVANYQNIIYQPVRFHPEPLPTERLSQKTLQDVLAYTNSRLSKAMFSRLKPVGFSAGPGTLAFRGAITGVTASTEGLKPYEIIPVALVLAGAMTASGARDQNTELYLEGELVDTTTGKTMLRVVRKGFGKTLSNDSQPITADDLKSVIDDLTRDVLTFK</sequence>
<keyword evidence="2" id="KW-1185">Reference proteome</keyword>
<dbReference type="InterPro" id="IPR021747">
    <property type="entry name" value="DUF3313"/>
</dbReference>
<accession>A0A1I3Q9M6</accession>
<evidence type="ECO:0000313" key="2">
    <source>
        <dbReference type="Proteomes" id="UP000243606"/>
    </source>
</evidence>
<name>A0A1I3Q9M6_9PSED</name>
<dbReference type="AlphaFoldDB" id="A0A1I3Q9M6"/>
<dbReference type="RefSeq" id="WP_090245118.1">
    <property type="nucleotide sequence ID" value="NZ_CAXBNE010000145.1"/>
</dbReference>
<dbReference type="PROSITE" id="PS51257">
    <property type="entry name" value="PROKAR_LIPOPROTEIN"/>
    <property type="match status" value="1"/>
</dbReference>
<protein>
    <recommendedName>
        <fullName evidence="3">DUF3313 domain-containing protein</fullName>
    </recommendedName>
</protein>
<proteinExistence type="predicted"/>
<reference evidence="2" key="1">
    <citation type="submission" date="2016-10" db="EMBL/GenBank/DDBJ databases">
        <authorList>
            <person name="Varghese N."/>
            <person name="Submissions S."/>
        </authorList>
    </citation>
    <scope>NUCLEOTIDE SEQUENCE [LARGE SCALE GENOMIC DNA]</scope>
    <source>
        <strain evidence="2">LMG 24016</strain>
    </source>
</reference>